<feature type="domain" description="FAD-binding" evidence="4">
    <location>
        <begin position="9"/>
        <end position="336"/>
    </location>
</feature>
<dbReference type="AlphaFoldDB" id="A0A4R6RUI3"/>
<dbReference type="Proteomes" id="UP000295444">
    <property type="component" value="Unassembled WGS sequence"/>
</dbReference>
<dbReference type="PRINTS" id="PR00420">
    <property type="entry name" value="RNGMNOXGNASE"/>
</dbReference>
<dbReference type="Gene3D" id="3.40.30.120">
    <property type="match status" value="1"/>
</dbReference>
<keyword evidence="3" id="KW-0274">FAD</keyword>
<keyword evidence="2" id="KW-0285">Flavoprotein</keyword>
<dbReference type="GO" id="GO:0016709">
    <property type="term" value="F:oxidoreductase activity, acting on paired donors, with incorporation or reduction of molecular oxygen, NAD(P)H as one donor, and incorporation of one atom of oxygen"/>
    <property type="evidence" value="ECO:0007669"/>
    <property type="project" value="UniProtKB-ARBA"/>
</dbReference>
<dbReference type="RefSeq" id="WP_166659504.1">
    <property type="nucleotide sequence ID" value="NZ_SNXZ01000010.1"/>
</dbReference>
<dbReference type="Pfam" id="PF01494">
    <property type="entry name" value="FAD_binding_3"/>
    <property type="match status" value="1"/>
</dbReference>
<evidence type="ECO:0000256" key="1">
    <source>
        <dbReference type="ARBA" id="ARBA00001974"/>
    </source>
</evidence>
<accession>A0A4R6RUI3</accession>
<dbReference type="PANTHER" id="PTHR43004">
    <property type="entry name" value="TRK SYSTEM POTASSIUM UPTAKE PROTEIN"/>
    <property type="match status" value="1"/>
</dbReference>
<dbReference type="InterPro" id="IPR002938">
    <property type="entry name" value="FAD-bd"/>
</dbReference>
<proteinExistence type="predicted"/>
<dbReference type="EMBL" id="SNXZ01000010">
    <property type="protein sequence ID" value="TDP90582.1"/>
    <property type="molecule type" value="Genomic_DNA"/>
</dbReference>
<evidence type="ECO:0000313" key="5">
    <source>
        <dbReference type="EMBL" id="TDP90582.1"/>
    </source>
</evidence>
<reference evidence="5 6" key="1">
    <citation type="submission" date="2019-03" db="EMBL/GenBank/DDBJ databases">
        <title>Genomic Encyclopedia of Type Strains, Phase IV (KMG-IV): sequencing the most valuable type-strain genomes for metagenomic binning, comparative biology and taxonomic classification.</title>
        <authorList>
            <person name="Goeker M."/>
        </authorList>
    </citation>
    <scope>NUCLEOTIDE SEQUENCE [LARGE SCALE GENOMIC DNA]</scope>
    <source>
        <strain evidence="5 6">DSM 45361</strain>
    </source>
</reference>
<name>A0A4R6RUI3_LABRH</name>
<dbReference type="PANTHER" id="PTHR43004:SF19">
    <property type="entry name" value="BINDING MONOOXYGENASE, PUTATIVE (JCVI)-RELATED"/>
    <property type="match status" value="1"/>
</dbReference>
<organism evidence="5 6">
    <name type="scientific">Labedaea rhizosphaerae</name>
    <dbReference type="NCBI Taxonomy" id="598644"/>
    <lineage>
        <taxon>Bacteria</taxon>
        <taxon>Bacillati</taxon>
        <taxon>Actinomycetota</taxon>
        <taxon>Actinomycetes</taxon>
        <taxon>Pseudonocardiales</taxon>
        <taxon>Pseudonocardiaceae</taxon>
        <taxon>Labedaea</taxon>
    </lineage>
</organism>
<dbReference type="Gene3D" id="3.50.50.60">
    <property type="entry name" value="FAD/NAD(P)-binding domain"/>
    <property type="match status" value="1"/>
</dbReference>
<dbReference type="GO" id="GO:0071949">
    <property type="term" value="F:FAD binding"/>
    <property type="evidence" value="ECO:0007669"/>
    <property type="project" value="InterPro"/>
</dbReference>
<dbReference type="InterPro" id="IPR036188">
    <property type="entry name" value="FAD/NAD-bd_sf"/>
</dbReference>
<evidence type="ECO:0000256" key="2">
    <source>
        <dbReference type="ARBA" id="ARBA00022630"/>
    </source>
</evidence>
<keyword evidence="6" id="KW-1185">Reference proteome</keyword>
<dbReference type="Pfam" id="PF21274">
    <property type="entry name" value="Rng_hyd_C"/>
    <property type="match status" value="1"/>
</dbReference>
<gene>
    <name evidence="5" type="ORF">EV186_110123</name>
</gene>
<comment type="caution">
    <text evidence="5">The sequence shown here is derived from an EMBL/GenBank/DDBJ whole genome shotgun (WGS) entry which is preliminary data.</text>
</comment>
<dbReference type="InterPro" id="IPR050641">
    <property type="entry name" value="RIFMO-like"/>
</dbReference>
<evidence type="ECO:0000256" key="3">
    <source>
        <dbReference type="ARBA" id="ARBA00022827"/>
    </source>
</evidence>
<dbReference type="Gene3D" id="3.30.70.2450">
    <property type="match status" value="1"/>
</dbReference>
<evidence type="ECO:0000313" key="6">
    <source>
        <dbReference type="Proteomes" id="UP000295444"/>
    </source>
</evidence>
<protein>
    <submittedName>
        <fullName evidence="5">Oxygenase</fullName>
    </submittedName>
</protein>
<dbReference type="SUPFAM" id="SSF51905">
    <property type="entry name" value="FAD/NAD(P)-binding domain"/>
    <property type="match status" value="1"/>
</dbReference>
<sequence>MAVRDTEGTEVVVVGAGPVGLLLAGELRLAGVRVTVLEKLTEPTTESRASALHARTMEFFDQRGLLDGLGTLPNLPHGHFGGIPLDLMLPGLYPGQWKLPQAETEKLLWRWATGLGADVRRGHELTGLTATAAGVEAEVTTATGTHRLQAEYLVGCDGEQSAVRGLAGFAFPGADATIELIRADLRGIEIPDRRFERHENGLATAYRYPDGLTRVMVHEFGSSPRRRDEEPAFAEIVAAWARVTGEDIGAATPVWLNAFGDTRRQAAAYRQGRVLLAGDAAHRQLPSGGQALNLGLQDAANLGWKLAARVRGHGSESLVDSYHDERHPVGARVLTNVAAQALLLFGDRRVDATRAVLAELLATEPARTHVAAMVSGLDTRYDVGPSTHPLLGAPLPFHRLGGGHTTFSLLRKGTGVLLDLTGDPGIRDVAQPWADRVRAVSAIADDAPGFGAALVRPDGHLAWVDGTRAELETALARWFGPALPQHTTSTTGGRRGQAG</sequence>
<comment type="cofactor">
    <cofactor evidence="1">
        <name>FAD</name>
        <dbReference type="ChEBI" id="CHEBI:57692"/>
    </cofactor>
</comment>
<evidence type="ECO:0000259" key="4">
    <source>
        <dbReference type="Pfam" id="PF01494"/>
    </source>
</evidence>